<name>A0A9D1QS08_9LACO</name>
<dbReference type="GO" id="GO:1902815">
    <property type="term" value="P:N,N'-diacetylchitobiose import"/>
    <property type="evidence" value="ECO:0007669"/>
    <property type="project" value="TreeGrafter"/>
</dbReference>
<feature type="transmembrane region" description="Helical" evidence="8">
    <location>
        <begin position="78"/>
        <end position="102"/>
    </location>
</feature>
<comment type="subcellular location">
    <subcellularLocation>
        <location evidence="1">Cell membrane</location>
        <topology evidence="1">Multi-pass membrane protein</topology>
    </subcellularLocation>
</comment>
<feature type="transmembrane region" description="Helical" evidence="8">
    <location>
        <begin position="114"/>
        <end position="135"/>
    </location>
</feature>
<feature type="domain" description="PTS EIIC type-3" evidence="9">
    <location>
        <begin position="8"/>
        <end position="412"/>
    </location>
</feature>
<dbReference type="PANTHER" id="PTHR33989">
    <property type="match status" value="1"/>
</dbReference>
<dbReference type="GO" id="GO:0008982">
    <property type="term" value="F:protein-N(PI)-phosphohistidine-sugar phosphotransferase activity"/>
    <property type="evidence" value="ECO:0007669"/>
    <property type="project" value="InterPro"/>
</dbReference>
<dbReference type="GO" id="GO:0009401">
    <property type="term" value="P:phosphoenolpyruvate-dependent sugar phosphotransferase system"/>
    <property type="evidence" value="ECO:0007669"/>
    <property type="project" value="InterPro"/>
</dbReference>
<evidence type="ECO:0000313" key="10">
    <source>
        <dbReference type="EMBL" id="HIW71958.1"/>
    </source>
</evidence>
<evidence type="ECO:0000256" key="1">
    <source>
        <dbReference type="ARBA" id="ARBA00004651"/>
    </source>
</evidence>
<reference evidence="10" key="2">
    <citation type="submission" date="2021-04" db="EMBL/GenBank/DDBJ databases">
        <authorList>
            <person name="Gilroy R."/>
        </authorList>
    </citation>
    <scope>NUCLEOTIDE SEQUENCE</scope>
    <source>
        <strain evidence="10">CHK173-259</strain>
    </source>
</reference>
<organism evidence="10 11">
    <name type="scientific">Candidatus Levilactobacillus faecigallinarum</name>
    <dbReference type="NCBI Taxonomy" id="2838638"/>
    <lineage>
        <taxon>Bacteria</taxon>
        <taxon>Bacillati</taxon>
        <taxon>Bacillota</taxon>
        <taxon>Bacilli</taxon>
        <taxon>Lactobacillales</taxon>
        <taxon>Lactobacillaceae</taxon>
        <taxon>Levilactobacillus</taxon>
    </lineage>
</organism>
<evidence type="ECO:0000256" key="7">
    <source>
        <dbReference type="ARBA" id="ARBA00023136"/>
    </source>
</evidence>
<evidence type="ECO:0000256" key="8">
    <source>
        <dbReference type="SAM" id="Phobius"/>
    </source>
</evidence>
<dbReference type="Proteomes" id="UP000886822">
    <property type="component" value="Unassembled WGS sequence"/>
</dbReference>
<proteinExistence type="predicted"/>
<dbReference type="InterPro" id="IPR003352">
    <property type="entry name" value="PTS_EIIC"/>
</dbReference>
<sequence length="430" mass="45848">MVQRVSGLGQWLIVGEVRWRRNAQVAAVYRGLRTVLPLIFLGTLADLVNQAWLQPNGYYFQTLHVAKWLLRRVRLQEAVLLLQNGALGMAVLGLAFAISYHLVAMTKATANDRLTAGFTAILGLEIVNVNPMTLAASKPTQWLAMNLGLNGLVLGIVMGLIVGDLYAWGVGRWTQPENSLVRPLIFGAGGMGVLAVWGTIWLMTKPFSLNTWFTTLVRGPLQMSNTVWRLLDFSALNGCFTALGVLGPLPASNGETMAAAENLATILGHSGGALPHPLTVQTVIQSYASMGGPGMTLGLLVAIFLVRDNADQRRIGWLSLVPVLSNFNAPLLAGLPVILSPLLCIPLILAPLASILLSSFFLALHWVPAAAYPLAVGAPGPLIGFLGTSGAVAPLLLAGVNLAMSTAIYYPFVKWAQIAQRQVAGKVAEP</sequence>
<evidence type="ECO:0000313" key="11">
    <source>
        <dbReference type="Proteomes" id="UP000886822"/>
    </source>
</evidence>
<dbReference type="EMBL" id="DXGJ01000036">
    <property type="protein sequence ID" value="HIW71958.1"/>
    <property type="molecule type" value="Genomic_DNA"/>
</dbReference>
<keyword evidence="3" id="KW-1003">Cell membrane</keyword>
<keyword evidence="4" id="KW-0762">Sugar transport</keyword>
<accession>A0A9D1QS08</accession>
<feature type="transmembrane region" description="Helical" evidence="8">
    <location>
        <begin position="355"/>
        <end position="375"/>
    </location>
</feature>
<evidence type="ECO:0000256" key="3">
    <source>
        <dbReference type="ARBA" id="ARBA00022475"/>
    </source>
</evidence>
<dbReference type="AlphaFoldDB" id="A0A9D1QS08"/>
<reference evidence="10" key="1">
    <citation type="journal article" date="2021" name="PeerJ">
        <title>Extensive microbial diversity within the chicken gut microbiome revealed by metagenomics and culture.</title>
        <authorList>
            <person name="Gilroy R."/>
            <person name="Ravi A."/>
            <person name="Getino M."/>
            <person name="Pursley I."/>
            <person name="Horton D.L."/>
            <person name="Alikhan N.F."/>
            <person name="Baker D."/>
            <person name="Gharbi K."/>
            <person name="Hall N."/>
            <person name="Watson M."/>
            <person name="Adriaenssens E.M."/>
            <person name="Foster-Nyarko E."/>
            <person name="Jarju S."/>
            <person name="Secka A."/>
            <person name="Antonio M."/>
            <person name="Oren A."/>
            <person name="Chaudhuri R.R."/>
            <person name="La Ragione R."/>
            <person name="Hildebrand F."/>
            <person name="Pallen M.J."/>
        </authorList>
    </citation>
    <scope>NUCLEOTIDE SEQUENCE</scope>
    <source>
        <strain evidence="10">CHK173-259</strain>
    </source>
</reference>
<protein>
    <submittedName>
        <fullName evidence="10">PTS transporter subunit EIIC</fullName>
    </submittedName>
</protein>
<dbReference type="InterPro" id="IPR051088">
    <property type="entry name" value="PTS_Sugar-EIIC/EIIB"/>
</dbReference>
<dbReference type="PANTHER" id="PTHR33989:SF4">
    <property type="entry name" value="PTS SYSTEM N,N'-DIACETYLCHITOBIOSE-SPECIFIC EIIC COMPONENT"/>
    <property type="match status" value="1"/>
</dbReference>
<comment type="caution">
    <text evidence="10">The sequence shown here is derived from an EMBL/GenBank/DDBJ whole genome shotgun (WGS) entry which is preliminary data.</text>
</comment>
<dbReference type="PROSITE" id="PS51105">
    <property type="entry name" value="PTS_EIIC_TYPE_3"/>
    <property type="match status" value="1"/>
</dbReference>
<evidence type="ECO:0000256" key="4">
    <source>
        <dbReference type="ARBA" id="ARBA00022597"/>
    </source>
</evidence>
<feature type="transmembrane region" description="Helical" evidence="8">
    <location>
        <begin position="180"/>
        <end position="203"/>
    </location>
</feature>
<dbReference type="GO" id="GO:0005886">
    <property type="term" value="C:plasma membrane"/>
    <property type="evidence" value="ECO:0007669"/>
    <property type="project" value="UniProtKB-SubCell"/>
</dbReference>
<keyword evidence="5 8" id="KW-0812">Transmembrane</keyword>
<evidence type="ECO:0000256" key="2">
    <source>
        <dbReference type="ARBA" id="ARBA00022448"/>
    </source>
</evidence>
<feature type="transmembrane region" description="Helical" evidence="8">
    <location>
        <begin position="382"/>
        <end position="404"/>
    </location>
</feature>
<feature type="transmembrane region" description="Helical" evidence="8">
    <location>
        <begin position="284"/>
        <end position="306"/>
    </location>
</feature>
<dbReference type="InterPro" id="IPR004501">
    <property type="entry name" value="PTS_EIIC_3"/>
</dbReference>
<feature type="transmembrane region" description="Helical" evidence="8">
    <location>
        <begin position="147"/>
        <end position="168"/>
    </location>
</feature>
<evidence type="ECO:0000256" key="5">
    <source>
        <dbReference type="ARBA" id="ARBA00022692"/>
    </source>
</evidence>
<dbReference type="Pfam" id="PF02378">
    <property type="entry name" value="PTS_EIIC"/>
    <property type="match status" value="1"/>
</dbReference>
<keyword evidence="2" id="KW-0813">Transport</keyword>
<gene>
    <name evidence="10" type="ORF">H9875_04945</name>
</gene>
<keyword evidence="6 8" id="KW-1133">Transmembrane helix</keyword>
<evidence type="ECO:0000259" key="9">
    <source>
        <dbReference type="PROSITE" id="PS51105"/>
    </source>
</evidence>
<evidence type="ECO:0000256" key="6">
    <source>
        <dbReference type="ARBA" id="ARBA00022989"/>
    </source>
</evidence>
<feature type="transmembrane region" description="Helical" evidence="8">
    <location>
        <begin position="327"/>
        <end position="349"/>
    </location>
</feature>
<keyword evidence="7 8" id="KW-0472">Membrane</keyword>